<keyword evidence="2 6" id="KW-0698">rRNA processing</keyword>
<dbReference type="PIRSF" id="PIRSF037565">
    <property type="entry name" value="RRNA_m2G_Mtase_RsmD_prd"/>
    <property type="match status" value="1"/>
</dbReference>
<proteinExistence type="inferred from homology"/>
<keyword evidence="3 6" id="KW-0489">Methyltransferase</keyword>
<dbReference type="Proteomes" id="UP001241226">
    <property type="component" value="Chromosome 1"/>
</dbReference>
<dbReference type="PANTHER" id="PTHR47816">
    <property type="entry name" value="RIBOSOMAL RNA SMALL SUBUNIT METHYLTRANSFERASE C"/>
    <property type="match status" value="1"/>
</dbReference>
<dbReference type="HAMAP" id="MF_01859">
    <property type="entry name" value="23SrRNA_methyltr_G"/>
    <property type="match status" value="1"/>
</dbReference>
<dbReference type="InterPro" id="IPR017237">
    <property type="entry name" value="RLMG"/>
</dbReference>
<name>A0A9X4ESI9_9VIBR</name>
<accession>A0A9X4ESI9</accession>
<reference evidence="9 13" key="1">
    <citation type="submission" date="2022-02" db="EMBL/GenBank/DDBJ databases">
        <title>Emergence and expansion in Europe of a Vibrio aestuarianus clonal complex pathogenic for oysters.</title>
        <authorList>
            <person name="Mesnil A."/>
            <person name="Travers M.-A."/>
        </authorList>
    </citation>
    <scope>NUCLEOTIDE SEQUENCE</scope>
    <source>
        <strain evidence="9">19_064_11T1</strain>
        <strain evidence="11 13">U17</strain>
        <strain evidence="10">U29</strain>
    </source>
</reference>
<dbReference type="InterPro" id="IPR046977">
    <property type="entry name" value="RsmC/RlmG"/>
</dbReference>
<dbReference type="InterPro" id="IPR029063">
    <property type="entry name" value="SAM-dependent_MTases_sf"/>
</dbReference>
<dbReference type="Pfam" id="PF26049">
    <property type="entry name" value="RLMG_N"/>
    <property type="match status" value="1"/>
</dbReference>
<feature type="domain" description="RlmG N-terminal" evidence="8">
    <location>
        <begin position="3"/>
        <end position="179"/>
    </location>
</feature>
<dbReference type="GO" id="GO:0005737">
    <property type="term" value="C:cytoplasm"/>
    <property type="evidence" value="ECO:0007669"/>
    <property type="project" value="UniProtKB-SubCell"/>
</dbReference>
<evidence type="ECO:0000259" key="8">
    <source>
        <dbReference type="Pfam" id="PF26049"/>
    </source>
</evidence>
<comment type="similarity">
    <text evidence="6">Belongs to the methyltransferase superfamily. RlmG family.</text>
</comment>
<dbReference type="InterPro" id="IPR058679">
    <property type="entry name" value="RlmG_N"/>
</dbReference>
<dbReference type="EMBL" id="JAKNBA010000001">
    <property type="protein sequence ID" value="MDE1240662.1"/>
    <property type="molecule type" value="Genomic_DNA"/>
</dbReference>
<evidence type="ECO:0000313" key="10">
    <source>
        <dbReference type="EMBL" id="WGK82992.1"/>
    </source>
</evidence>
<evidence type="ECO:0000313" key="9">
    <source>
        <dbReference type="EMBL" id="MDE1240662.1"/>
    </source>
</evidence>
<feature type="domain" description="Methyltransferase small" evidence="7">
    <location>
        <begin position="200"/>
        <end position="373"/>
    </location>
</feature>
<dbReference type="GO" id="GO:0052916">
    <property type="term" value="F:23S rRNA (guanine(1835)-N(2))-methyltransferase activity"/>
    <property type="evidence" value="ECO:0007669"/>
    <property type="project" value="UniProtKB-EC"/>
</dbReference>
<evidence type="ECO:0000313" key="13">
    <source>
        <dbReference type="Proteomes" id="UP001241226"/>
    </source>
</evidence>
<evidence type="ECO:0000256" key="4">
    <source>
        <dbReference type="ARBA" id="ARBA00022679"/>
    </source>
</evidence>
<evidence type="ECO:0000256" key="6">
    <source>
        <dbReference type="HAMAP-Rule" id="MF_01859"/>
    </source>
</evidence>
<dbReference type="SUPFAM" id="SSF53335">
    <property type="entry name" value="S-adenosyl-L-methionine-dependent methyltransferases"/>
    <property type="match status" value="1"/>
</dbReference>
<comment type="subcellular location">
    <subcellularLocation>
        <location evidence="6">Cytoplasm</location>
    </subcellularLocation>
</comment>
<dbReference type="PANTHER" id="PTHR47816:SF5">
    <property type="entry name" value="RIBOSOMAL RNA LARGE SUBUNIT METHYLTRANSFERASE G"/>
    <property type="match status" value="1"/>
</dbReference>
<gene>
    <name evidence="6" type="primary">rlmG</name>
    <name evidence="9" type="ORF">L9W94_00590</name>
    <name evidence="10" type="ORF">PYE51_09355</name>
    <name evidence="11" type="ORF">PYE67_10195</name>
</gene>
<dbReference type="Proteomes" id="UP001239257">
    <property type="component" value="Chromosome 1"/>
</dbReference>
<evidence type="ECO:0000256" key="3">
    <source>
        <dbReference type="ARBA" id="ARBA00022603"/>
    </source>
</evidence>
<comment type="function">
    <text evidence="6">Specifically methylates the guanine in position 1835 (m2G1835) of 23S rRNA.</text>
</comment>
<organism evidence="9 12">
    <name type="scientific">Vibrio aestuarianus</name>
    <dbReference type="NCBI Taxonomy" id="28171"/>
    <lineage>
        <taxon>Bacteria</taxon>
        <taxon>Pseudomonadati</taxon>
        <taxon>Pseudomonadota</taxon>
        <taxon>Gammaproteobacteria</taxon>
        <taxon>Vibrionales</taxon>
        <taxon>Vibrionaceae</taxon>
        <taxon>Vibrio</taxon>
    </lineage>
</organism>
<evidence type="ECO:0000256" key="5">
    <source>
        <dbReference type="ARBA" id="ARBA00022691"/>
    </source>
</evidence>
<evidence type="ECO:0000313" key="11">
    <source>
        <dbReference type="EMBL" id="WGK86569.1"/>
    </source>
</evidence>
<evidence type="ECO:0000313" key="12">
    <source>
        <dbReference type="Proteomes" id="UP001140979"/>
    </source>
</evidence>
<evidence type="ECO:0000259" key="7">
    <source>
        <dbReference type="Pfam" id="PF05175"/>
    </source>
</evidence>
<sequence length="376" mass="42600">MKTELTLHERSLSLHRFPKRTNETLQAWDAGDEYVINYVEEQGLDAGKRILILNDSFGALSCWFSQNHHVTMMSDSFISHRGTLKNLHNNGGNEIELLTTMDDIPQHIDLVLFQLPKSNRHLIWQLVQLRNQLPTSCPVIAVNKAKEIHTSTLKLFEKYLGETTTSLAWKKHRLVFSVPNCTPIQEVNSFVEWDVDGESIHLKNLPNVYSGESLDLGARFLLQHLPQDPNLRHVIDLGCGNGVLSVKMGQLNPQARITCVDESFMAVESARQNLMDNLGEDRNIQCITNNCLDGFKQDSAFLVLCNPPFHQQQTITDHIAWQMFCDAKHVLNKGGQLLVIGNRHLGYDVKLARLFGQDQVKTVATNNKFVILQATK</sequence>
<dbReference type="EMBL" id="CP118709">
    <property type="protein sequence ID" value="WGK82992.1"/>
    <property type="molecule type" value="Genomic_DNA"/>
</dbReference>
<keyword evidence="1 6" id="KW-0963">Cytoplasm</keyword>
<dbReference type="Proteomes" id="UP001140979">
    <property type="component" value="Unassembled WGS sequence"/>
</dbReference>
<keyword evidence="5 6" id="KW-0949">S-adenosyl-L-methionine</keyword>
<keyword evidence="4 6" id="KW-0808">Transferase</keyword>
<dbReference type="EC" id="2.1.1.174" evidence="6"/>
<dbReference type="Pfam" id="PF05175">
    <property type="entry name" value="MTS"/>
    <property type="match status" value="1"/>
</dbReference>
<dbReference type="AlphaFoldDB" id="A0A9X4ESI9"/>
<evidence type="ECO:0000256" key="1">
    <source>
        <dbReference type="ARBA" id="ARBA00022490"/>
    </source>
</evidence>
<dbReference type="Gene3D" id="3.40.50.150">
    <property type="entry name" value="Vaccinia Virus protein VP39"/>
    <property type="match status" value="2"/>
</dbReference>
<dbReference type="InterPro" id="IPR007848">
    <property type="entry name" value="Small_mtfrase_dom"/>
</dbReference>
<protein>
    <recommendedName>
        <fullName evidence="6">Ribosomal RNA large subunit methyltransferase G</fullName>
        <ecNumber evidence="6">2.1.1.174</ecNumber>
    </recommendedName>
    <alternativeName>
        <fullName evidence="6">23S rRNA m2G1835 methyltransferase</fullName>
    </alternativeName>
    <alternativeName>
        <fullName evidence="6">rRNA (guanine-N(2)-)-methyltransferase RlmG</fullName>
    </alternativeName>
</protein>
<evidence type="ECO:0000256" key="2">
    <source>
        <dbReference type="ARBA" id="ARBA00022552"/>
    </source>
</evidence>
<dbReference type="CDD" id="cd02440">
    <property type="entry name" value="AdoMet_MTases"/>
    <property type="match status" value="1"/>
</dbReference>
<comment type="catalytic activity">
    <reaction evidence="6">
        <text>guanosine(1835) in 23S rRNA + S-adenosyl-L-methionine = N(2)-methylguanosine(1835) in 23S rRNA + S-adenosyl-L-homocysteine + H(+)</text>
        <dbReference type="Rhea" id="RHEA:42744"/>
        <dbReference type="Rhea" id="RHEA-COMP:10217"/>
        <dbReference type="Rhea" id="RHEA-COMP:10218"/>
        <dbReference type="ChEBI" id="CHEBI:15378"/>
        <dbReference type="ChEBI" id="CHEBI:57856"/>
        <dbReference type="ChEBI" id="CHEBI:59789"/>
        <dbReference type="ChEBI" id="CHEBI:74269"/>
        <dbReference type="ChEBI" id="CHEBI:74481"/>
        <dbReference type="EC" id="2.1.1.174"/>
    </reaction>
</comment>
<dbReference type="EMBL" id="CP118711">
    <property type="protein sequence ID" value="WGK86569.1"/>
    <property type="molecule type" value="Genomic_DNA"/>
</dbReference>
<dbReference type="RefSeq" id="WP_176312846.1">
    <property type="nucleotide sequence ID" value="NZ_CALYLG010000277.1"/>
</dbReference>